<proteinExistence type="predicted"/>
<feature type="domain" description="PhnB-like" evidence="1">
    <location>
        <begin position="2"/>
        <end position="129"/>
    </location>
</feature>
<dbReference type="Pfam" id="PF06983">
    <property type="entry name" value="3-dmu-9_3-mt"/>
    <property type="match status" value="1"/>
</dbReference>
<reference evidence="3" key="1">
    <citation type="submission" date="2017-08" db="EMBL/GenBank/DDBJ databases">
        <title>A dynamic microbial community with high functional redundancy inhabits the cold, oxic subseafloor aquifer.</title>
        <authorList>
            <person name="Tully B.J."/>
            <person name="Wheat C.G."/>
            <person name="Glazer B.T."/>
            <person name="Huber J.A."/>
        </authorList>
    </citation>
    <scope>NUCLEOTIDE SEQUENCE [LARGE SCALE GENOMIC DNA]</scope>
</reference>
<dbReference type="InterPro" id="IPR028973">
    <property type="entry name" value="PhnB-like"/>
</dbReference>
<name>A0A2A4MLL5_9GAMM</name>
<comment type="caution">
    <text evidence="2">The sequence shown here is derived from an EMBL/GenBank/DDBJ whole genome shotgun (WGS) entry which is preliminary data.</text>
</comment>
<dbReference type="InterPro" id="IPR029068">
    <property type="entry name" value="Glyas_Bleomycin-R_OHBP_Dase"/>
</dbReference>
<organism evidence="2 3">
    <name type="scientific">SAR86 cluster bacterium</name>
    <dbReference type="NCBI Taxonomy" id="2030880"/>
    <lineage>
        <taxon>Bacteria</taxon>
        <taxon>Pseudomonadati</taxon>
        <taxon>Pseudomonadota</taxon>
        <taxon>Gammaproteobacteria</taxon>
        <taxon>SAR86 cluster</taxon>
    </lineage>
</organism>
<evidence type="ECO:0000259" key="1">
    <source>
        <dbReference type="Pfam" id="PF06983"/>
    </source>
</evidence>
<dbReference type="SUPFAM" id="SSF54593">
    <property type="entry name" value="Glyoxalase/Bleomycin resistance protein/Dihydroxybiphenyl dioxygenase"/>
    <property type="match status" value="1"/>
</dbReference>
<sequence>MKLNPHLTFNGNCKAAFEFYHDLLGGSLTLISYADSPAAAQVPPDWQHRIVHGTLTLAESEIAGADILPEQYTKPAGFCLLLQPENEDKAKRLFASLSENGNIEMPIQQVFWSACYAKFTDQFGTPWEISCVEAPSHV</sequence>
<dbReference type="PANTHER" id="PTHR33990:SF1">
    <property type="entry name" value="PROTEIN YJDN"/>
    <property type="match status" value="1"/>
</dbReference>
<dbReference type="AlphaFoldDB" id="A0A2A4MLL5"/>
<protein>
    <recommendedName>
        <fullName evidence="1">PhnB-like domain-containing protein</fullName>
    </recommendedName>
</protein>
<dbReference type="Gene3D" id="3.10.180.10">
    <property type="entry name" value="2,3-Dihydroxybiphenyl 1,2-Dioxygenase, domain 1"/>
    <property type="match status" value="1"/>
</dbReference>
<gene>
    <name evidence="2" type="ORF">COC19_05875</name>
</gene>
<dbReference type="CDD" id="cd06588">
    <property type="entry name" value="PhnB_like"/>
    <property type="match status" value="1"/>
</dbReference>
<accession>A0A2A4MLL5</accession>
<evidence type="ECO:0000313" key="3">
    <source>
        <dbReference type="Proteomes" id="UP000218172"/>
    </source>
</evidence>
<evidence type="ECO:0000313" key="2">
    <source>
        <dbReference type="EMBL" id="PCH60506.1"/>
    </source>
</evidence>
<dbReference type="EMBL" id="NVQR01000090">
    <property type="protein sequence ID" value="PCH60506.1"/>
    <property type="molecule type" value="Genomic_DNA"/>
</dbReference>
<dbReference type="Proteomes" id="UP000218172">
    <property type="component" value="Unassembled WGS sequence"/>
</dbReference>
<dbReference type="PANTHER" id="PTHR33990">
    <property type="entry name" value="PROTEIN YJDN-RELATED"/>
    <property type="match status" value="1"/>
</dbReference>